<dbReference type="InterPro" id="IPR029063">
    <property type="entry name" value="SAM-dependent_MTases_sf"/>
</dbReference>
<dbReference type="CDD" id="cd02440">
    <property type="entry name" value="AdoMet_MTases"/>
    <property type="match status" value="1"/>
</dbReference>
<proteinExistence type="predicted"/>
<comment type="caution">
    <text evidence="1">The sequence shown here is derived from an EMBL/GenBank/DDBJ whole genome shotgun (WGS) entry which is preliminary data.</text>
</comment>
<accession>A0A8J3ZPC2</accession>
<protein>
    <recommendedName>
        <fullName evidence="3">Methyltransferase type 11</fullName>
    </recommendedName>
</protein>
<evidence type="ECO:0000313" key="2">
    <source>
        <dbReference type="Proteomes" id="UP000635606"/>
    </source>
</evidence>
<dbReference type="PANTHER" id="PTHR43861">
    <property type="entry name" value="TRANS-ACONITATE 2-METHYLTRANSFERASE-RELATED"/>
    <property type="match status" value="1"/>
</dbReference>
<evidence type="ECO:0008006" key="3">
    <source>
        <dbReference type="Google" id="ProtNLM"/>
    </source>
</evidence>
<dbReference type="Gene3D" id="3.40.50.150">
    <property type="entry name" value="Vaccinia Virus protein VP39"/>
    <property type="match status" value="1"/>
</dbReference>
<name>A0A8J3ZPC2_9ACTN</name>
<reference evidence="1" key="1">
    <citation type="submission" date="2021-01" db="EMBL/GenBank/DDBJ databases">
        <title>Whole genome shotgun sequence of Virgisporangium ochraceum NBRC 16418.</title>
        <authorList>
            <person name="Komaki H."/>
            <person name="Tamura T."/>
        </authorList>
    </citation>
    <scope>NUCLEOTIDE SEQUENCE</scope>
    <source>
        <strain evidence="1">NBRC 16418</strain>
    </source>
</reference>
<dbReference type="AlphaFoldDB" id="A0A8J3ZPC2"/>
<evidence type="ECO:0000313" key="1">
    <source>
        <dbReference type="EMBL" id="GIJ66543.1"/>
    </source>
</evidence>
<dbReference type="RefSeq" id="WP_203926505.1">
    <property type="nucleotide sequence ID" value="NZ_BOPH01000018.1"/>
</dbReference>
<dbReference type="SUPFAM" id="SSF53335">
    <property type="entry name" value="S-adenosyl-L-methionine-dependent methyltransferases"/>
    <property type="match status" value="1"/>
</dbReference>
<dbReference type="Proteomes" id="UP000635606">
    <property type="component" value="Unassembled WGS sequence"/>
</dbReference>
<sequence length="333" mass="36288">MNCPTCEEPGTPVSGRFDGYLEGYRVAIVECGRCGLRYADRLDVPDHLYESIYRHAAVLPGYDRYARYAREVTRSADPLGTLADAELPYRFAADAVRLLPRDAVVVDLGCGEGYLTYALRQAGYACVGVDLSQTVVARARRRFGRDDWFATPDELTRHGADLVIALELIEHVPDPVGFLHGTTKLLRDGGSIVVTTPNRDASPTDAIWDTDLPPVHLHWFGARAITEVGRRAGCDVTLLDPSHRPSPAPVSRTGTWEPLLTADGSPSRAVRRVRGLRWRLRNRAGRALAGPSPFRALPARTAAPASTLGVAFRPQRLAAGARHAAPDAERVPG</sequence>
<gene>
    <name evidence="1" type="ORF">Voc01_014600</name>
</gene>
<dbReference type="Pfam" id="PF13489">
    <property type="entry name" value="Methyltransf_23"/>
    <property type="match status" value="1"/>
</dbReference>
<organism evidence="1 2">
    <name type="scientific">Virgisporangium ochraceum</name>
    <dbReference type="NCBI Taxonomy" id="65505"/>
    <lineage>
        <taxon>Bacteria</taxon>
        <taxon>Bacillati</taxon>
        <taxon>Actinomycetota</taxon>
        <taxon>Actinomycetes</taxon>
        <taxon>Micromonosporales</taxon>
        <taxon>Micromonosporaceae</taxon>
        <taxon>Virgisporangium</taxon>
    </lineage>
</organism>
<keyword evidence="2" id="KW-1185">Reference proteome</keyword>
<dbReference type="EMBL" id="BOPH01000018">
    <property type="protein sequence ID" value="GIJ66543.1"/>
    <property type="molecule type" value="Genomic_DNA"/>
</dbReference>